<evidence type="ECO:0000256" key="1">
    <source>
        <dbReference type="ARBA" id="ARBA00004651"/>
    </source>
</evidence>
<keyword evidence="8" id="KW-1185">Reference proteome</keyword>
<name>A0A2S9IZC1_9HYPH</name>
<feature type="transmembrane region" description="Helical" evidence="6">
    <location>
        <begin position="109"/>
        <end position="125"/>
    </location>
</feature>
<feature type="transmembrane region" description="Helical" evidence="6">
    <location>
        <begin position="145"/>
        <end position="169"/>
    </location>
</feature>
<dbReference type="InterPro" id="IPR001123">
    <property type="entry name" value="LeuE-type"/>
</dbReference>
<protein>
    <submittedName>
        <fullName evidence="7">Amino acid transporter</fullName>
    </submittedName>
</protein>
<dbReference type="PANTHER" id="PTHR30086">
    <property type="entry name" value="ARGININE EXPORTER PROTEIN ARGO"/>
    <property type="match status" value="1"/>
</dbReference>
<keyword evidence="5 6" id="KW-0472">Membrane</keyword>
<reference evidence="7 8" key="1">
    <citation type="submission" date="2018-02" db="EMBL/GenBank/DDBJ databases">
        <title>The draft genome of Phyllobacterium sp. 1N-3.</title>
        <authorList>
            <person name="Liu L."/>
            <person name="Li L."/>
            <person name="Zhang X."/>
            <person name="Wang T."/>
            <person name="Liang L."/>
        </authorList>
    </citation>
    <scope>NUCLEOTIDE SEQUENCE [LARGE SCALE GENOMIC DNA]</scope>
    <source>
        <strain evidence="7 8">1N-3</strain>
    </source>
</reference>
<evidence type="ECO:0000256" key="2">
    <source>
        <dbReference type="ARBA" id="ARBA00022475"/>
    </source>
</evidence>
<organism evidence="7 8">
    <name type="scientific">Phyllobacterium phragmitis</name>
    <dbReference type="NCBI Taxonomy" id="2670329"/>
    <lineage>
        <taxon>Bacteria</taxon>
        <taxon>Pseudomonadati</taxon>
        <taxon>Pseudomonadota</taxon>
        <taxon>Alphaproteobacteria</taxon>
        <taxon>Hyphomicrobiales</taxon>
        <taxon>Phyllobacteriaceae</taxon>
        <taxon>Phyllobacterium</taxon>
    </lineage>
</organism>
<dbReference type="AlphaFoldDB" id="A0A2S9IZC1"/>
<comment type="caution">
    <text evidence="7">The sequence shown here is derived from an EMBL/GenBank/DDBJ whole genome shotgun (WGS) entry which is preliminary data.</text>
</comment>
<keyword evidence="4 6" id="KW-1133">Transmembrane helix</keyword>
<dbReference type="PANTHER" id="PTHR30086:SF20">
    <property type="entry name" value="ARGININE EXPORTER PROTEIN ARGO-RELATED"/>
    <property type="match status" value="1"/>
</dbReference>
<evidence type="ECO:0000256" key="3">
    <source>
        <dbReference type="ARBA" id="ARBA00022692"/>
    </source>
</evidence>
<sequence>MVSAALSGFLLGASLIIAIGAQNAYILRQGLLRQHVFVLCLICALSDALLITAGVAGLGTLLAQSPGLIAAVTLGGAAFLFYYAFVAFRRSFNPEAMDTKGKGEASLKAAVATCLALTFLNPHVYLDTVLLLGSLSARFEGANRIAYGAGAAVSSFVWFFGLGYGARLLQPVFARPAAWRILDCLIGLVMAGIGISLSTRFFVG</sequence>
<keyword evidence="2" id="KW-1003">Cell membrane</keyword>
<evidence type="ECO:0000313" key="7">
    <source>
        <dbReference type="EMBL" id="PRD45877.1"/>
    </source>
</evidence>
<dbReference type="RefSeq" id="WP_105740175.1">
    <property type="nucleotide sequence ID" value="NZ_PVBR01000001.1"/>
</dbReference>
<feature type="transmembrane region" description="Helical" evidence="6">
    <location>
        <begin position="36"/>
        <end position="62"/>
    </location>
</feature>
<dbReference type="GO" id="GO:0005886">
    <property type="term" value="C:plasma membrane"/>
    <property type="evidence" value="ECO:0007669"/>
    <property type="project" value="UniProtKB-SubCell"/>
</dbReference>
<evidence type="ECO:0000256" key="4">
    <source>
        <dbReference type="ARBA" id="ARBA00022989"/>
    </source>
</evidence>
<dbReference type="Proteomes" id="UP000239434">
    <property type="component" value="Unassembled WGS sequence"/>
</dbReference>
<evidence type="ECO:0000256" key="5">
    <source>
        <dbReference type="ARBA" id="ARBA00023136"/>
    </source>
</evidence>
<dbReference type="Pfam" id="PF01810">
    <property type="entry name" value="LysE"/>
    <property type="match status" value="1"/>
</dbReference>
<gene>
    <name evidence="7" type="ORF">C5748_01715</name>
</gene>
<proteinExistence type="predicted"/>
<feature type="transmembrane region" description="Helical" evidence="6">
    <location>
        <begin position="68"/>
        <end position="88"/>
    </location>
</feature>
<feature type="transmembrane region" description="Helical" evidence="6">
    <location>
        <begin position="181"/>
        <end position="203"/>
    </location>
</feature>
<keyword evidence="3 6" id="KW-0812">Transmembrane</keyword>
<evidence type="ECO:0000313" key="8">
    <source>
        <dbReference type="Proteomes" id="UP000239434"/>
    </source>
</evidence>
<evidence type="ECO:0000256" key="6">
    <source>
        <dbReference type="SAM" id="Phobius"/>
    </source>
</evidence>
<dbReference type="GO" id="GO:0015171">
    <property type="term" value="F:amino acid transmembrane transporter activity"/>
    <property type="evidence" value="ECO:0007669"/>
    <property type="project" value="TreeGrafter"/>
</dbReference>
<feature type="transmembrane region" description="Helical" evidence="6">
    <location>
        <begin position="6"/>
        <end position="27"/>
    </location>
</feature>
<dbReference type="EMBL" id="PVBR01000001">
    <property type="protein sequence ID" value="PRD45877.1"/>
    <property type="molecule type" value="Genomic_DNA"/>
</dbReference>
<accession>A0A2S9IZC1</accession>
<comment type="subcellular location">
    <subcellularLocation>
        <location evidence="1">Cell membrane</location>
        <topology evidence="1">Multi-pass membrane protein</topology>
    </subcellularLocation>
</comment>